<keyword evidence="3" id="KW-1185">Reference proteome</keyword>
<feature type="compositionally biased region" description="Low complexity" evidence="1">
    <location>
        <begin position="182"/>
        <end position="195"/>
    </location>
</feature>
<name>A0AAV8X019_9CUCU</name>
<feature type="compositionally biased region" description="Low complexity" evidence="1">
    <location>
        <begin position="74"/>
        <end position="97"/>
    </location>
</feature>
<dbReference type="EMBL" id="JANEYF010004235">
    <property type="protein sequence ID" value="KAJ8931760.1"/>
    <property type="molecule type" value="Genomic_DNA"/>
</dbReference>
<organism evidence="2 3">
    <name type="scientific">Rhamnusium bicolor</name>
    <dbReference type="NCBI Taxonomy" id="1586634"/>
    <lineage>
        <taxon>Eukaryota</taxon>
        <taxon>Metazoa</taxon>
        <taxon>Ecdysozoa</taxon>
        <taxon>Arthropoda</taxon>
        <taxon>Hexapoda</taxon>
        <taxon>Insecta</taxon>
        <taxon>Pterygota</taxon>
        <taxon>Neoptera</taxon>
        <taxon>Endopterygota</taxon>
        <taxon>Coleoptera</taxon>
        <taxon>Polyphaga</taxon>
        <taxon>Cucujiformia</taxon>
        <taxon>Chrysomeloidea</taxon>
        <taxon>Cerambycidae</taxon>
        <taxon>Lepturinae</taxon>
        <taxon>Rhagiini</taxon>
        <taxon>Rhamnusium</taxon>
    </lineage>
</organism>
<proteinExistence type="predicted"/>
<gene>
    <name evidence="2" type="ORF">NQ314_015292</name>
</gene>
<dbReference type="Proteomes" id="UP001162156">
    <property type="component" value="Unassembled WGS sequence"/>
</dbReference>
<protein>
    <submittedName>
        <fullName evidence="2">Uncharacterized protein</fullName>
    </submittedName>
</protein>
<evidence type="ECO:0000313" key="3">
    <source>
        <dbReference type="Proteomes" id="UP001162156"/>
    </source>
</evidence>
<feature type="region of interest" description="Disordered" evidence="1">
    <location>
        <begin position="60"/>
        <end position="224"/>
    </location>
</feature>
<feature type="compositionally biased region" description="Low complexity" evidence="1">
    <location>
        <begin position="114"/>
        <end position="126"/>
    </location>
</feature>
<sequence>MKVEEETSLKNHQGSFGYPAFPNPAMFTPSQLIMASQLMAASGLTISANPAFFHPGLLPMAWPANSPPSPPVSSEPLSPSLKSSRKVNNNNNVVSSSTTADVRKRKWKVEEEASVPLPSPTSSVSPPSGPEEMTPESDDHEEELRKRRMLHPPSTPLITLPLQVSLPEQTEPEDLSMSTGINSNSSSGGSPVRSPSSREDVEEEDYDPQESAAIFLQRRPLGHS</sequence>
<comment type="caution">
    <text evidence="2">The sequence shown here is derived from an EMBL/GenBank/DDBJ whole genome shotgun (WGS) entry which is preliminary data.</text>
</comment>
<dbReference type="AlphaFoldDB" id="A0AAV8X019"/>
<reference evidence="2" key="1">
    <citation type="journal article" date="2023" name="Insect Mol. Biol.">
        <title>Genome sequencing provides insights into the evolution of gene families encoding plant cell wall-degrading enzymes in longhorned beetles.</title>
        <authorList>
            <person name="Shin N.R."/>
            <person name="Okamura Y."/>
            <person name="Kirsch R."/>
            <person name="Pauchet Y."/>
        </authorList>
    </citation>
    <scope>NUCLEOTIDE SEQUENCE</scope>
    <source>
        <strain evidence="2">RBIC_L_NR</strain>
    </source>
</reference>
<evidence type="ECO:0000256" key="1">
    <source>
        <dbReference type="SAM" id="MobiDB-lite"/>
    </source>
</evidence>
<accession>A0AAV8X019</accession>
<evidence type="ECO:0000313" key="2">
    <source>
        <dbReference type="EMBL" id="KAJ8931760.1"/>
    </source>
</evidence>